<reference evidence="2" key="2">
    <citation type="submission" date="2015-06" db="UniProtKB">
        <authorList>
            <consortium name="EnsemblPlants"/>
        </authorList>
    </citation>
    <scope>IDENTIFICATION</scope>
</reference>
<sequence>MAFSGGQRMMMGTSVSWQRLAIYGFRRLSGVHGNSSEMVWDTARADDALQAPSSGAPAGVLFKQQDNRIAALMRASGSQRCCGEESATGKATTSDPASRRHHIAR</sequence>
<accession>A0A0E0QG03</accession>
<evidence type="ECO:0000256" key="1">
    <source>
        <dbReference type="SAM" id="MobiDB-lite"/>
    </source>
</evidence>
<dbReference type="HOGENOM" id="CLU_2241034_0_0_1"/>
<feature type="region of interest" description="Disordered" evidence="1">
    <location>
        <begin position="78"/>
        <end position="105"/>
    </location>
</feature>
<reference evidence="3" key="1">
    <citation type="submission" date="2013-06" db="EMBL/GenBank/DDBJ databases">
        <authorList>
            <person name="Zhao Q."/>
        </authorList>
    </citation>
    <scope>NUCLEOTIDE SEQUENCE</scope>
    <source>
        <strain evidence="3">cv. W1943</strain>
    </source>
</reference>
<dbReference type="EnsemblPlants" id="ORUFI08G07960.1">
    <property type="protein sequence ID" value="ORUFI08G07960.1"/>
    <property type="gene ID" value="ORUFI08G07960"/>
</dbReference>
<organism evidence="2 3">
    <name type="scientific">Oryza rufipogon</name>
    <name type="common">Brownbeard rice</name>
    <name type="synonym">Asian wild rice</name>
    <dbReference type="NCBI Taxonomy" id="4529"/>
    <lineage>
        <taxon>Eukaryota</taxon>
        <taxon>Viridiplantae</taxon>
        <taxon>Streptophyta</taxon>
        <taxon>Embryophyta</taxon>
        <taxon>Tracheophyta</taxon>
        <taxon>Spermatophyta</taxon>
        <taxon>Magnoliopsida</taxon>
        <taxon>Liliopsida</taxon>
        <taxon>Poales</taxon>
        <taxon>Poaceae</taxon>
        <taxon>BOP clade</taxon>
        <taxon>Oryzoideae</taxon>
        <taxon>Oryzeae</taxon>
        <taxon>Oryzinae</taxon>
        <taxon>Oryza</taxon>
    </lineage>
</organism>
<dbReference type="AlphaFoldDB" id="A0A0E0QG03"/>
<protein>
    <submittedName>
        <fullName evidence="2">Uncharacterized protein</fullName>
    </submittedName>
</protein>
<dbReference type="Proteomes" id="UP000008022">
    <property type="component" value="Unassembled WGS sequence"/>
</dbReference>
<name>A0A0E0QG03_ORYRU</name>
<proteinExistence type="predicted"/>
<keyword evidence="3" id="KW-1185">Reference proteome</keyword>
<evidence type="ECO:0000313" key="3">
    <source>
        <dbReference type="Proteomes" id="UP000008022"/>
    </source>
</evidence>
<evidence type="ECO:0000313" key="2">
    <source>
        <dbReference type="EnsemblPlants" id="ORUFI08G07960.1"/>
    </source>
</evidence>
<dbReference type="Gramene" id="ORUFI08G07960.1">
    <property type="protein sequence ID" value="ORUFI08G07960.1"/>
    <property type="gene ID" value="ORUFI08G07960"/>
</dbReference>